<keyword evidence="2" id="KW-1185">Reference proteome</keyword>
<reference evidence="1" key="1">
    <citation type="submission" date="2021-03" db="EMBL/GenBank/DDBJ databases">
        <authorList>
            <consortium name="DOE Joint Genome Institute"/>
            <person name="Ahrendt S."/>
            <person name="Looney B.P."/>
            <person name="Miyauchi S."/>
            <person name="Morin E."/>
            <person name="Drula E."/>
            <person name="Courty P.E."/>
            <person name="Chicoki N."/>
            <person name="Fauchery L."/>
            <person name="Kohler A."/>
            <person name="Kuo A."/>
            <person name="Labutti K."/>
            <person name="Pangilinan J."/>
            <person name="Lipzen A."/>
            <person name="Riley R."/>
            <person name="Andreopoulos W."/>
            <person name="He G."/>
            <person name="Johnson J."/>
            <person name="Barry K.W."/>
            <person name="Grigoriev I.V."/>
            <person name="Nagy L."/>
            <person name="Hibbett D."/>
            <person name="Henrissat B."/>
            <person name="Matheny P.B."/>
            <person name="Labbe J."/>
            <person name="Martin F."/>
        </authorList>
    </citation>
    <scope>NUCLEOTIDE SEQUENCE</scope>
    <source>
        <strain evidence="1">HHB10654</strain>
    </source>
</reference>
<evidence type="ECO:0000313" key="2">
    <source>
        <dbReference type="Proteomes" id="UP000814140"/>
    </source>
</evidence>
<organism evidence="1 2">
    <name type="scientific">Artomyces pyxidatus</name>
    <dbReference type="NCBI Taxonomy" id="48021"/>
    <lineage>
        <taxon>Eukaryota</taxon>
        <taxon>Fungi</taxon>
        <taxon>Dikarya</taxon>
        <taxon>Basidiomycota</taxon>
        <taxon>Agaricomycotina</taxon>
        <taxon>Agaricomycetes</taxon>
        <taxon>Russulales</taxon>
        <taxon>Auriscalpiaceae</taxon>
        <taxon>Artomyces</taxon>
    </lineage>
</organism>
<gene>
    <name evidence="1" type="ORF">BV25DRAFT_1815158</name>
</gene>
<sequence length="934" mass="102522">MSSPEDQKPVPVTEPPAVEYKKDGTVSRRRAHSGNVPQLPQTKLCPFCPAKFTRTTHLNRHLRNHTNERLYRCETCTAQFTRSDLLARHKRSCGESRSRRRSCQACAGLKVKCDLQQPCAKCQSRGRECVYTSEQEVAEASSRGTRAPGPSGVSRMDASAGFAPSSFSLQSREFASAFPELSLIEEANDAITQPLSEANMASFVEMQASGSRMPQAMSLPTHDVVSNSNTVSSFRPMQNRAFTAYGASDRAGPAGGRNLSSFSSNMFEPFFRDVFAESKESPEDASPATENAPPPMMAGSALEALILPEFSGVDDAFMMNGSLDLQPFMAELDSDLMYDMITNTYPEPAKPEPEPEPAVVPAAREYAPPYPGLGPATKASPYTQEEVAQKVLIPPSLPVDPAPPEPTTEELQQYLYVFLTAFLPQIPIIHTPSLRVELKPPILLRAMQACGALFVKTRTAEAFVERTLSTSRELLVHDFAKPSPDPKHQVHITMTLILLQTIGLFHQDPQQRAASNIYHGMLVLMIRQNRIIERSTTWIPKTFPTMDSVVLEETWRDWAVHEAIKRAVCLAYVHDQSHRIYFSLPASFQPQEFSLYLPCDDALWTAPTAYAWSQVLTTPSPYGSISERMSGVPMPRALSAVGIEGPSMTATTTSMPPPPHDVGQVSPFGHFVLVHALLGELFRRCSGTESPAPSPAPDGEEGEQVNEHVFAIQLALHRWLQLWLKSPESARAKPQTGPAGIPVPAKDTPFMADPLPFYWLAQLLLLAFQESLPPFRPLTPPVQSSPSAATSPSSSASSPFAPSPFTSFTSSSSSSMSPPFTSTSSSSSRLSPPPAYTAGLPMPTGEYYARSQTQPDTATAQFSLIRGWLHHIRMFLKRSQGSPTVVWDELMKIRLRGWYADALPESRKANTEGGDYADPGESGLLGFFEEKLKL</sequence>
<name>A0ACB8SGT5_9AGAM</name>
<protein>
    <submittedName>
        <fullName evidence="1">Uncharacterized protein</fullName>
    </submittedName>
</protein>
<dbReference type="Proteomes" id="UP000814140">
    <property type="component" value="Unassembled WGS sequence"/>
</dbReference>
<proteinExistence type="predicted"/>
<evidence type="ECO:0000313" key="1">
    <source>
        <dbReference type="EMBL" id="KAI0055744.1"/>
    </source>
</evidence>
<dbReference type="EMBL" id="MU277280">
    <property type="protein sequence ID" value="KAI0055744.1"/>
    <property type="molecule type" value="Genomic_DNA"/>
</dbReference>
<accession>A0ACB8SGT5</accession>
<reference evidence="1" key="2">
    <citation type="journal article" date="2022" name="New Phytol.">
        <title>Evolutionary transition to the ectomycorrhizal habit in the genomes of a hyperdiverse lineage of mushroom-forming fungi.</title>
        <authorList>
            <person name="Looney B."/>
            <person name="Miyauchi S."/>
            <person name="Morin E."/>
            <person name="Drula E."/>
            <person name="Courty P.E."/>
            <person name="Kohler A."/>
            <person name="Kuo A."/>
            <person name="LaButti K."/>
            <person name="Pangilinan J."/>
            <person name="Lipzen A."/>
            <person name="Riley R."/>
            <person name="Andreopoulos W."/>
            <person name="He G."/>
            <person name="Johnson J."/>
            <person name="Nolan M."/>
            <person name="Tritt A."/>
            <person name="Barry K.W."/>
            <person name="Grigoriev I.V."/>
            <person name="Nagy L.G."/>
            <person name="Hibbett D."/>
            <person name="Henrissat B."/>
            <person name="Matheny P.B."/>
            <person name="Labbe J."/>
            <person name="Martin F.M."/>
        </authorList>
    </citation>
    <scope>NUCLEOTIDE SEQUENCE</scope>
    <source>
        <strain evidence="1">HHB10654</strain>
    </source>
</reference>
<comment type="caution">
    <text evidence="1">The sequence shown here is derived from an EMBL/GenBank/DDBJ whole genome shotgun (WGS) entry which is preliminary data.</text>
</comment>